<dbReference type="PANTHER" id="PTHR48032">
    <property type="entry name" value="RNA-BINDING PROTEIN MUSASHI HOMOLOG RBP6"/>
    <property type="match status" value="1"/>
</dbReference>
<keyword evidence="7" id="KW-1185">Reference proteome</keyword>
<dbReference type="Proteomes" id="UP001085076">
    <property type="component" value="Miscellaneous, Linkage group lg02"/>
</dbReference>
<dbReference type="PANTHER" id="PTHR48032:SF6">
    <property type="entry name" value="RNA-BINDING (RRM_RBD_RNP MOTIFS) FAMILY PROTEIN"/>
    <property type="match status" value="1"/>
</dbReference>
<dbReference type="SUPFAM" id="SSF54373">
    <property type="entry name" value="FAD-linked reductases, C-terminal domain"/>
    <property type="match status" value="1"/>
</dbReference>
<dbReference type="EMBL" id="JAGGNH010000002">
    <property type="protein sequence ID" value="KAJ0980090.1"/>
    <property type="molecule type" value="Genomic_DNA"/>
</dbReference>
<feature type="domain" description="RRM" evidence="5">
    <location>
        <begin position="221"/>
        <end position="297"/>
    </location>
</feature>
<keyword evidence="1" id="KW-0677">Repeat</keyword>
<evidence type="ECO:0000313" key="7">
    <source>
        <dbReference type="Proteomes" id="UP001085076"/>
    </source>
</evidence>
<dbReference type="InterPro" id="IPR002937">
    <property type="entry name" value="Amino_oxidase"/>
</dbReference>
<dbReference type="SUPFAM" id="SSF54928">
    <property type="entry name" value="RNA-binding domain, RBD"/>
    <property type="match status" value="2"/>
</dbReference>
<evidence type="ECO:0000259" key="5">
    <source>
        <dbReference type="PROSITE" id="PS50102"/>
    </source>
</evidence>
<evidence type="ECO:0000256" key="1">
    <source>
        <dbReference type="ARBA" id="ARBA00022737"/>
    </source>
</evidence>
<dbReference type="InterPro" id="IPR036188">
    <property type="entry name" value="FAD/NAD-bd_sf"/>
</dbReference>
<evidence type="ECO:0000256" key="4">
    <source>
        <dbReference type="SAM" id="MobiDB-lite"/>
    </source>
</evidence>
<dbReference type="InterPro" id="IPR012677">
    <property type="entry name" value="Nucleotide-bd_a/b_plait_sf"/>
</dbReference>
<dbReference type="SUPFAM" id="SSF51905">
    <property type="entry name" value="FAD/NAD(P)-binding domain"/>
    <property type="match status" value="1"/>
</dbReference>
<feature type="region of interest" description="Disordered" evidence="4">
    <location>
        <begin position="668"/>
        <end position="693"/>
    </location>
</feature>
<organism evidence="6 7">
    <name type="scientific">Dioscorea zingiberensis</name>
    <dbReference type="NCBI Taxonomy" id="325984"/>
    <lineage>
        <taxon>Eukaryota</taxon>
        <taxon>Viridiplantae</taxon>
        <taxon>Streptophyta</taxon>
        <taxon>Embryophyta</taxon>
        <taxon>Tracheophyta</taxon>
        <taxon>Spermatophyta</taxon>
        <taxon>Magnoliopsida</taxon>
        <taxon>Liliopsida</taxon>
        <taxon>Dioscoreales</taxon>
        <taxon>Dioscoreaceae</taxon>
        <taxon>Dioscorea</taxon>
    </lineage>
</organism>
<evidence type="ECO:0000313" key="6">
    <source>
        <dbReference type="EMBL" id="KAJ0980090.1"/>
    </source>
</evidence>
<dbReference type="Pfam" id="PF00076">
    <property type="entry name" value="RRM_1"/>
    <property type="match status" value="2"/>
</dbReference>
<dbReference type="GO" id="GO:0006417">
    <property type="term" value="P:regulation of translation"/>
    <property type="evidence" value="ECO:0007669"/>
    <property type="project" value="TreeGrafter"/>
</dbReference>
<dbReference type="CDD" id="cd12330">
    <property type="entry name" value="RRM2_Hrp1p"/>
    <property type="match status" value="1"/>
</dbReference>
<protein>
    <recommendedName>
        <fullName evidence="5">RRM domain-containing protein</fullName>
    </recommendedName>
</protein>
<dbReference type="GO" id="GO:0003729">
    <property type="term" value="F:mRNA binding"/>
    <property type="evidence" value="ECO:0007669"/>
    <property type="project" value="TreeGrafter"/>
</dbReference>
<dbReference type="InterPro" id="IPR000504">
    <property type="entry name" value="RRM_dom"/>
</dbReference>
<dbReference type="PROSITE" id="PS50102">
    <property type="entry name" value="RRM"/>
    <property type="match status" value="2"/>
</dbReference>
<keyword evidence="2 3" id="KW-0694">RNA-binding</keyword>
<sequence length="693" mass="75120">MLVDYYMYDHENGEPPRVTSLQGTMPLPTFTNFGEDMYFVADQRGYESLVLHIAKEFLDTDSKGLIIDPRLKLNKVVRQINQYSRIGVIVTTEDGSVFKADYVMVSVSIGVLQSKLITFTPELPVLQHLDREYPGENILMVVVTDDEARRIEREPDANTKAEAMEVLTDMFGKCVPEATDILIGRWWSNRILLGFILKLAQLELLEINLTSLRKRMESDNGKLFIGGISWDTNEDRIRDYFSRFGEVVEAVIMKDRTTGRARGFGFIVFADPAVAERVVMEKHMIDGRLVEAKKAIPRDDQNILGRQNNSVHGSPGTTRTKKIFVGGLPSSITGDDFKKYFLQFGPISDVVVMYDHSTQRPRGFGFITFESEDSVDKALFKTFHELNGKMVEVKRAVPKELSPGPAVRSPFAGYNYGMHRINNFINGFPQGFNPSSLAGYGMRAEARFSPLASSRNGYPAFGAGYGMGMNFEPGFNSSFGGNSNYNNSVGYGRGLGAYYGGSPSRYASAIGYGGGNLGTGTGIGSLARNVWGKWWPPTSPTNSVNSSTYMTSGSGDLGAFGNSLNWGGSSPPISSQGAASNASYAGESLGFGSGGNNFGLGGNSFGRTSASGSATTQFNDPGDGYGGKYTDLYGSSSVYGDPTWRSGSNDLDGSGPFVYGLGSAASDVTSKDSTGYSAGYSVTNRQHNRGIAS</sequence>
<dbReference type="Gene3D" id="3.50.50.60">
    <property type="entry name" value="FAD/NAD(P)-binding domain"/>
    <property type="match status" value="1"/>
</dbReference>
<dbReference type="Pfam" id="PF01593">
    <property type="entry name" value="Amino_oxidase"/>
    <property type="match status" value="1"/>
</dbReference>
<dbReference type="FunFam" id="3.30.70.330:FF:000051">
    <property type="entry name" value="Heterogeneous nuclear ribonucleoprotein 1"/>
    <property type="match status" value="1"/>
</dbReference>
<dbReference type="InterPro" id="IPR035979">
    <property type="entry name" value="RBD_domain_sf"/>
</dbReference>
<dbReference type="GO" id="GO:0016491">
    <property type="term" value="F:oxidoreductase activity"/>
    <property type="evidence" value="ECO:0007669"/>
    <property type="project" value="InterPro"/>
</dbReference>
<evidence type="ECO:0000256" key="2">
    <source>
        <dbReference type="ARBA" id="ARBA00022884"/>
    </source>
</evidence>
<reference evidence="6" key="2">
    <citation type="journal article" date="2022" name="Hortic Res">
        <title>The genome of Dioscorea zingiberensis sheds light on the biosynthesis, origin and evolution of the medicinally important diosgenin saponins.</title>
        <authorList>
            <person name="Li Y."/>
            <person name="Tan C."/>
            <person name="Li Z."/>
            <person name="Guo J."/>
            <person name="Li S."/>
            <person name="Chen X."/>
            <person name="Wang C."/>
            <person name="Dai X."/>
            <person name="Yang H."/>
            <person name="Song W."/>
            <person name="Hou L."/>
            <person name="Xu J."/>
            <person name="Tong Z."/>
            <person name="Xu A."/>
            <person name="Yuan X."/>
            <person name="Wang W."/>
            <person name="Yang Q."/>
            <person name="Chen L."/>
            <person name="Sun Z."/>
            <person name="Wang K."/>
            <person name="Pan B."/>
            <person name="Chen J."/>
            <person name="Bao Y."/>
            <person name="Liu F."/>
            <person name="Qi X."/>
            <person name="Gang D.R."/>
            <person name="Wen J."/>
            <person name="Li J."/>
        </authorList>
    </citation>
    <scope>NUCLEOTIDE SEQUENCE</scope>
    <source>
        <strain evidence="6">Dzin_1.0</strain>
    </source>
</reference>
<evidence type="ECO:0000256" key="3">
    <source>
        <dbReference type="PROSITE-ProRule" id="PRU00176"/>
    </source>
</evidence>
<feature type="compositionally biased region" description="Polar residues" evidence="4">
    <location>
        <begin position="668"/>
        <end position="685"/>
    </location>
</feature>
<name>A0A9D5CUI3_9LILI</name>
<dbReference type="FunFam" id="3.30.70.330:FF:000102">
    <property type="entry name" value="Heterogeneous nuclear ribonucleoprotein 1"/>
    <property type="match status" value="1"/>
</dbReference>
<reference evidence="6" key="1">
    <citation type="submission" date="2021-03" db="EMBL/GenBank/DDBJ databases">
        <authorList>
            <person name="Li Z."/>
            <person name="Yang C."/>
        </authorList>
    </citation>
    <scope>NUCLEOTIDE SEQUENCE</scope>
    <source>
        <strain evidence="6">Dzin_1.0</strain>
        <tissue evidence="6">Leaf</tissue>
    </source>
</reference>
<dbReference type="AlphaFoldDB" id="A0A9D5CUI3"/>
<accession>A0A9D5CUI3</accession>
<feature type="domain" description="RRM" evidence="5">
    <location>
        <begin position="321"/>
        <end position="398"/>
    </location>
</feature>
<dbReference type="CDD" id="cd12325">
    <property type="entry name" value="RRM1_hnRNPA_hnRNPD_like"/>
    <property type="match status" value="1"/>
</dbReference>
<proteinExistence type="predicted"/>
<dbReference type="Gene3D" id="3.30.70.330">
    <property type="match status" value="2"/>
</dbReference>
<dbReference type="OrthoDB" id="1875751at2759"/>
<dbReference type="SMART" id="SM00360">
    <property type="entry name" value="RRM"/>
    <property type="match status" value="2"/>
</dbReference>
<gene>
    <name evidence="6" type="ORF">J5N97_008345</name>
</gene>
<comment type="caution">
    <text evidence="6">The sequence shown here is derived from an EMBL/GenBank/DDBJ whole genome shotgun (WGS) entry which is preliminary data.</text>
</comment>